<comment type="caution">
    <text evidence="1">The sequence shown here is derived from an EMBL/GenBank/DDBJ whole genome shotgun (WGS) entry which is preliminary data.</text>
</comment>
<name>A0A397T5U3_9GLOM</name>
<gene>
    <name evidence="1" type="ORF">C1645_764239</name>
</gene>
<evidence type="ECO:0000313" key="2">
    <source>
        <dbReference type="Proteomes" id="UP000265703"/>
    </source>
</evidence>
<organism evidence="1 2">
    <name type="scientific">Glomus cerebriforme</name>
    <dbReference type="NCBI Taxonomy" id="658196"/>
    <lineage>
        <taxon>Eukaryota</taxon>
        <taxon>Fungi</taxon>
        <taxon>Fungi incertae sedis</taxon>
        <taxon>Mucoromycota</taxon>
        <taxon>Glomeromycotina</taxon>
        <taxon>Glomeromycetes</taxon>
        <taxon>Glomerales</taxon>
        <taxon>Glomeraceae</taxon>
        <taxon>Glomus</taxon>
    </lineage>
</organism>
<protein>
    <submittedName>
        <fullName evidence="1">Uncharacterized protein</fullName>
    </submittedName>
</protein>
<reference evidence="1 2" key="1">
    <citation type="submission" date="2018-06" db="EMBL/GenBank/DDBJ databases">
        <title>Comparative genomics reveals the genomic features of Rhizophagus irregularis, R. cerebriforme, R. diaphanum and Gigaspora rosea, and their symbiotic lifestyle signature.</title>
        <authorList>
            <person name="Morin E."/>
            <person name="San Clemente H."/>
            <person name="Chen E.C.H."/>
            <person name="De La Providencia I."/>
            <person name="Hainaut M."/>
            <person name="Kuo A."/>
            <person name="Kohler A."/>
            <person name="Murat C."/>
            <person name="Tang N."/>
            <person name="Roy S."/>
            <person name="Loubradou J."/>
            <person name="Henrissat B."/>
            <person name="Grigoriev I.V."/>
            <person name="Corradi N."/>
            <person name="Roux C."/>
            <person name="Martin F.M."/>
        </authorList>
    </citation>
    <scope>NUCLEOTIDE SEQUENCE [LARGE SCALE GENOMIC DNA]</scope>
    <source>
        <strain evidence="1 2">DAOM 227022</strain>
    </source>
</reference>
<sequence>MIVKSGVDVKAINNEGMNALAIATQAKDLSTMTWMLDNISIIGDKDSIEIAKKFAGNFMTKESILLNMKRIKTISNDLSSYSSIKAASSITVLNHKRSNNEKGGLRNHN</sequence>
<proteinExistence type="predicted"/>
<dbReference type="Proteomes" id="UP000265703">
    <property type="component" value="Unassembled WGS sequence"/>
</dbReference>
<keyword evidence="2" id="KW-1185">Reference proteome</keyword>
<dbReference type="AlphaFoldDB" id="A0A397T5U3"/>
<accession>A0A397T5U3</accession>
<dbReference type="EMBL" id="QKYT01000119">
    <property type="protein sequence ID" value="RIA92699.1"/>
    <property type="molecule type" value="Genomic_DNA"/>
</dbReference>
<evidence type="ECO:0000313" key="1">
    <source>
        <dbReference type="EMBL" id="RIA92699.1"/>
    </source>
</evidence>
<dbReference type="OrthoDB" id="2442332at2759"/>